<dbReference type="Proteomes" id="UP000580891">
    <property type="component" value="Unassembled WGS sequence"/>
</dbReference>
<comment type="caution">
    <text evidence="1">The sequence shown here is derived from an EMBL/GenBank/DDBJ whole genome shotgun (WGS) entry which is preliminary data.</text>
</comment>
<sequence>MRKIKIAYYYEDRPSNRPVIEYCEGFLITDNLALSIADGKVAILERVKPSETFRGCYEPDDGDYMQFNLTEDVYNHIMRNYENMTEIELLNIVANGVRVA</sequence>
<name>A0A7V9YWY9_9BACL</name>
<accession>A0A7V9YWY9</accession>
<organism evidence="1 2">
    <name type="scientific">[Anoxybacillus] calidus</name>
    <dbReference type="NCBI Taxonomy" id="575178"/>
    <lineage>
        <taxon>Bacteria</taxon>
        <taxon>Bacillati</taxon>
        <taxon>Bacillota</taxon>
        <taxon>Bacilli</taxon>
        <taxon>Bacillales</taxon>
        <taxon>Anoxybacillaceae</taxon>
        <taxon>Paranoxybacillus</taxon>
    </lineage>
</organism>
<reference evidence="1 2" key="1">
    <citation type="submission" date="2020-07" db="EMBL/GenBank/DDBJ databases">
        <title>Genomic Encyclopedia of Type Strains, Phase IV (KMG-IV): sequencing the most valuable type-strain genomes for metagenomic binning, comparative biology and taxonomic classification.</title>
        <authorList>
            <person name="Goeker M."/>
        </authorList>
    </citation>
    <scope>NUCLEOTIDE SEQUENCE [LARGE SCALE GENOMIC DNA]</scope>
    <source>
        <strain evidence="1 2">DSM 25220</strain>
    </source>
</reference>
<keyword evidence="2" id="KW-1185">Reference proteome</keyword>
<dbReference type="RefSeq" id="WP_181535413.1">
    <property type="nucleotide sequence ID" value="NZ_JACDUU010000001.1"/>
</dbReference>
<dbReference type="AlphaFoldDB" id="A0A7V9YWY9"/>
<proteinExistence type="predicted"/>
<evidence type="ECO:0000313" key="1">
    <source>
        <dbReference type="EMBL" id="MBA2869977.1"/>
    </source>
</evidence>
<gene>
    <name evidence="1" type="ORF">HNQ85_000235</name>
</gene>
<dbReference type="EMBL" id="JACDUU010000001">
    <property type="protein sequence ID" value="MBA2869977.1"/>
    <property type="molecule type" value="Genomic_DNA"/>
</dbReference>
<evidence type="ECO:0000313" key="2">
    <source>
        <dbReference type="Proteomes" id="UP000580891"/>
    </source>
</evidence>
<protein>
    <submittedName>
        <fullName evidence="1">Uncharacterized protein</fullName>
    </submittedName>
</protein>